<dbReference type="InterPro" id="IPR020846">
    <property type="entry name" value="MFS_dom"/>
</dbReference>
<gene>
    <name evidence="8" type="ORF">EOD73_16960</name>
</gene>
<keyword evidence="5 6" id="KW-0472">Membrane</keyword>
<dbReference type="SUPFAM" id="SSF103473">
    <property type="entry name" value="MFS general substrate transporter"/>
    <property type="match status" value="1"/>
</dbReference>
<feature type="transmembrane region" description="Helical" evidence="6">
    <location>
        <begin position="359"/>
        <end position="376"/>
    </location>
</feature>
<dbReference type="PROSITE" id="PS50850">
    <property type="entry name" value="MFS"/>
    <property type="match status" value="1"/>
</dbReference>
<dbReference type="EMBL" id="SACM01000006">
    <property type="protein sequence ID" value="RVT82519.1"/>
    <property type="molecule type" value="Genomic_DNA"/>
</dbReference>
<dbReference type="GO" id="GO:0022857">
    <property type="term" value="F:transmembrane transporter activity"/>
    <property type="evidence" value="ECO:0007669"/>
    <property type="project" value="InterPro"/>
</dbReference>
<dbReference type="AlphaFoldDB" id="A0A437LAZ0"/>
<dbReference type="PANTHER" id="PTHR23513">
    <property type="entry name" value="INTEGRAL MEMBRANE EFFLUX PROTEIN-RELATED"/>
    <property type="match status" value="1"/>
</dbReference>
<comment type="caution">
    <text evidence="8">The sequence shown here is derived from an EMBL/GenBank/DDBJ whole genome shotgun (WGS) entry which is preliminary data.</text>
</comment>
<protein>
    <submittedName>
        <fullName evidence="8">MFS transporter</fullName>
    </submittedName>
</protein>
<accession>A0A437LAZ0</accession>
<dbReference type="Pfam" id="PF07690">
    <property type="entry name" value="MFS_1"/>
    <property type="match status" value="2"/>
</dbReference>
<evidence type="ECO:0000256" key="5">
    <source>
        <dbReference type="ARBA" id="ARBA00023136"/>
    </source>
</evidence>
<feature type="transmembrane region" description="Helical" evidence="6">
    <location>
        <begin position="231"/>
        <end position="253"/>
    </location>
</feature>
<feature type="transmembrane region" description="Helical" evidence="6">
    <location>
        <begin position="265"/>
        <end position="285"/>
    </location>
</feature>
<dbReference type="Proteomes" id="UP000288587">
    <property type="component" value="Unassembled WGS sequence"/>
</dbReference>
<dbReference type="OrthoDB" id="9815525at2"/>
<keyword evidence="9" id="KW-1185">Reference proteome</keyword>
<dbReference type="PANTHER" id="PTHR23513:SF6">
    <property type="entry name" value="MAJOR FACILITATOR SUPERFAMILY ASSOCIATED DOMAIN-CONTAINING PROTEIN"/>
    <property type="match status" value="1"/>
</dbReference>
<feature type="transmembrane region" description="Helical" evidence="6">
    <location>
        <begin position="142"/>
        <end position="167"/>
    </location>
</feature>
<keyword evidence="3 6" id="KW-0812">Transmembrane</keyword>
<feature type="domain" description="Major facilitator superfamily (MFS) profile" evidence="7">
    <location>
        <begin position="157"/>
        <end position="406"/>
    </location>
</feature>
<keyword evidence="4 6" id="KW-1133">Transmembrane helix</keyword>
<keyword evidence="2" id="KW-1003">Cell membrane</keyword>
<evidence type="ECO:0000313" key="9">
    <source>
        <dbReference type="Proteomes" id="UP000288587"/>
    </source>
</evidence>
<name>A0A437LAZ0_9BURK</name>
<evidence type="ECO:0000256" key="1">
    <source>
        <dbReference type="ARBA" id="ARBA00004651"/>
    </source>
</evidence>
<feature type="transmembrane region" description="Helical" evidence="6">
    <location>
        <begin position="57"/>
        <end position="79"/>
    </location>
</feature>
<feature type="transmembrane region" description="Helical" evidence="6">
    <location>
        <begin position="335"/>
        <end position="353"/>
    </location>
</feature>
<dbReference type="Gene3D" id="1.20.1250.20">
    <property type="entry name" value="MFS general substrate transporter like domains"/>
    <property type="match status" value="1"/>
</dbReference>
<dbReference type="InterPro" id="IPR036259">
    <property type="entry name" value="MFS_trans_sf"/>
</dbReference>
<feature type="transmembrane region" description="Helical" evidence="6">
    <location>
        <begin position="291"/>
        <end position="314"/>
    </location>
</feature>
<feature type="transmembrane region" description="Helical" evidence="6">
    <location>
        <begin position="86"/>
        <end position="109"/>
    </location>
</feature>
<dbReference type="GO" id="GO:0005886">
    <property type="term" value="C:plasma membrane"/>
    <property type="evidence" value="ECO:0007669"/>
    <property type="project" value="UniProtKB-SubCell"/>
</dbReference>
<comment type="subcellular location">
    <subcellularLocation>
        <location evidence="1">Cell membrane</location>
        <topology evidence="1">Multi-pass membrane protein</topology>
    </subcellularLocation>
</comment>
<evidence type="ECO:0000259" key="7">
    <source>
        <dbReference type="PROSITE" id="PS50850"/>
    </source>
</evidence>
<evidence type="ECO:0000256" key="6">
    <source>
        <dbReference type="SAM" id="Phobius"/>
    </source>
</evidence>
<reference evidence="8 9" key="1">
    <citation type="submission" date="2019-01" db="EMBL/GenBank/DDBJ databases">
        <authorList>
            <person name="Chen W.-M."/>
        </authorList>
    </citation>
    <scope>NUCLEOTIDE SEQUENCE [LARGE SCALE GENOMIC DNA]</scope>
    <source>
        <strain evidence="8 9">CCP-18</strain>
    </source>
</reference>
<dbReference type="CDD" id="cd06173">
    <property type="entry name" value="MFS_MefA_like"/>
    <property type="match status" value="1"/>
</dbReference>
<organism evidence="8 9">
    <name type="scientific">Inhella crocodyli</name>
    <dbReference type="NCBI Taxonomy" id="2499851"/>
    <lineage>
        <taxon>Bacteria</taxon>
        <taxon>Pseudomonadati</taxon>
        <taxon>Pseudomonadota</taxon>
        <taxon>Betaproteobacteria</taxon>
        <taxon>Burkholderiales</taxon>
        <taxon>Sphaerotilaceae</taxon>
        <taxon>Inhella</taxon>
    </lineage>
</organism>
<sequence>MSSTGAQITMLALPLTAALLLHATPQQMGLLTALELAPFVLLSLPSGVWLDRVRKLPVYVVGELTLAAALVTIPVAQALGWLTMEWMYVVAFVLGSVHTVAGSAAQVVLTQVVPRERLVEAHAKNALASSGPEVAGPAFGGLLIKAVGAPLALVVDALLLAASALVLRGLRIREVVQSASGRGFKEELLTGLHFVRGNALLPTLAWVIGTWQFCHYCAMVVQILVASRELGLSPGAIGLAYVALGVGTVLGSLKGHAVSERLGPGPCLVLGIAVTGAGWVLLAVAPAGPLGVLAFGLMLGCFGLGAVLMFINFLSLRQAVTPSPLLGRMTSTMRWLTVLPGAPGALLGGWLGQHLGLRWALGFAGASALLLALAAWRSPVLRAVTTLPQLADEAGEPPEPAEAMLP</sequence>
<feature type="transmembrane region" description="Helical" evidence="6">
    <location>
        <begin position="204"/>
        <end position="225"/>
    </location>
</feature>
<proteinExistence type="predicted"/>
<dbReference type="InterPro" id="IPR011701">
    <property type="entry name" value="MFS"/>
</dbReference>
<evidence type="ECO:0000256" key="3">
    <source>
        <dbReference type="ARBA" id="ARBA00022692"/>
    </source>
</evidence>
<evidence type="ECO:0000256" key="4">
    <source>
        <dbReference type="ARBA" id="ARBA00022989"/>
    </source>
</evidence>
<evidence type="ECO:0000256" key="2">
    <source>
        <dbReference type="ARBA" id="ARBA00022475"/>
    </source>
</evidence>
<evidence type="ECO:0000313" key="8">
    <source>
        <dbReference type="EMBL" id="RVT82519.1"/>
    </source>
</evidence>